<evidence type="ECO:0000313" key="9">
    <source>
        <dbReference type="EMBL" id="ETE60432.1"/>
    </source>
</evidence>
<dbReference type="GO" id="GO:0006272">
    <property type="term" value="P:leading strand elongation"/>
    <property type="evidence" value="ECO:0007669"/>
    <property type="project" value="TreeGrafter"/>
</dbReference>
<dbReference type="Pfam" id="PF23250">
    <property type="entry name" value="zf_DPOE_2"/>
    <property type="match status" value="1"/>
</dbReference>
<feature type="domain" description="DNA polymerase epsilon catalytic subunit A C-terminal" evidence="8">
    <location>
        <begin position="1"/>
        <end position="215"/>
    </location>
</feature>
<keyword evidence="10" id="KW-1185">Reference proteome</keyword>
<dbReference type="InterPro" id="IPR054475">
    <property type="entry name" value="Znf-DPOE"/>
</dbReference>
<evidence type="ECO:0000259" key="8">
    <source>
        <dbReference type="SMART" id="SM01159"/>
    </source>
</evidence>
<protein>
    <recommendedName>
        <fullName evidence="6">DNA polymerase epsilon catalytic subunit</fullName>
        <ecNumber evidence="6">2.7.7.7</ecNumber>
    </recommendedName>
</protein>
<dbReference type="GO" id="GO:0003887">
    <property type="term" value="F:DNA-directed DNA polymerase activity"/>
    <property type="evidence" value="ECO:0007669"/>
    <property type="project" value="UniProtKB-KW"/>
</dbReference>
<comment type="caution">
    <text evidence="9">The sequence shown here is derived from an EMBL/GenBank/DDBJ whole genome shotgun (WGS) entry which is preliminary data.</text>
</comment>
<keyword evidence="4 6" id="KW-0239">DNA-directed DNA polymerase</keyword>
<gene>
    <name evidence="9" type="primary">Pole</name>
    <name evidence="9" type="ORF">L345_13832</name>
</gene>
<keyword evidence="6" id="KW-0863">Zinc-finger</keyword>
<dbReference type="SMART" id="SM01159">
    <property type="entry name" value="DUF1744"/>
    <property type="match status" value="1"/>
</dbReference>
<keyword evidence="1 6" id="KW-0808">Transferase</keyword>
<dbReference type="InterPro" id="IPR013697">
    <property type="entry name" value="DNA_pol_e_suA_C"/>
</dbReference>
<dbReference type="GO" id="GO:0008310">
    <property type="term" value="F:single-stranded DNA 3'-5' DNA exonuclease activity"/>
    <property type="evidence" value="ECO:0007669"/>
    <property type="project" value="TreeGrafter"/>
</dbReference>
<keyword evidence="6" id="KW-0862">Zinc</keyword>
<dbReference type="GO" id="GO:0003677">
    <property type="term" value="F:DNA binding"/>
    <property type="evidence" value="ECO:0007669"/>
    <property type="project" value="UniProtKB-KW"/>
</dbReference>
<evidence type="ECO:0000256" key="5">
    <source>
        <dbReference type="ARBA" id="ARBA00023125"/>
    </source>
</evidence>
<keyword evidence="6" id="KW-0479">Metal-binding</keyword>
<evidence type="ECO:0000256" key="2">
    <source>
        <dbReference type="ARBA" id="ARBA00022695"/>
    </source>
</evidence>
<feature type="non-terminal residue" evidence="9">
    <location>
        <position position="1"/>
    </location>
</feature>
<dbReference type="GO" id="GO:0000278">
    <property type="term" value="P:mitotic cell cycle"/>
    <property type="evidence" value="ECO:0007669"/>
    <property type="project" value="TreeGrafter"/>
</dbReference>
<evidence type="ECO:0000256" key="6">
    <source>
        <dbReference type="RuleBase" id="RU365029"/>
    </source>
</evidence>
<dbReference type="GO" id="GO:0008270">
    <property type="term" value="F:zinc ion binding"/>
    <property type="evidence" value="ECO:0007669"/>
    <property type="project" value="UniProtKB-KW"/>
</dbReference>
<dbReference type="GO" id="GO:0045004">
    <property type="term" value="P:DNA replication proofreading"/>
    <property type="evidence" value="ECO:0007669"/>
    <property type="project" value="TreeGrafter"/>
</dbReference>
<dbReference type="PANTHER" id="PTHR10670:SF0">
    <property type="entry name" value="DNA POLYMERASE EPSILON CATALYTIC SUBUNIT A"/>
    <property type="match status" value="1"/>
</dbReference>
<evidence type="ECO:0000256" key="4">
    <source>
        <dbReference type="ARBA" id="ARBA00022932"/>
    </source>
</evidence>
<dbReference type="Pfam" id="PF22912">
    <property type="entry name" value="zf-DPOE"/>
    <property type="match status" value="1"/>
</dbReference>
<dbReference type="Pfam" id="PF08490">
    <property type="entry name" value="DUF1744"/>
    <property type="match status" value="1"/>
</dbReference>
<dbReference type="EMBL" id="AZIM01004680">
    <property type="protein sequence ID" value="ETE60432.1"/>
    <property type="molecule type" value="Genomic_DNA"/>
</dbReference>
<reference evidence="9 10" key="1">
    <citation type="journal article" date="2013" name="Proc. Natl. Acad. Sci. U.S.A.">
        <title>The king cobra genome reveals dynamic gene evolution and adaptation in the snake venom system.</title>
        <authorList>
            <person name="Vonk F.J."/>
            <person name="Casewell N.R."/>
            <person name="Henkel C.V."/>
            <person name="Heimberg A.M."/>
            <person name="Jansen H.J."/>
            <person name="McCleary R.J."/>
            <person name="Kerkkamp H.M."/>
            <person name="Vos R.A."/>
            <person name="Guerreiro I."/>
            <person name="Calvete J.J."/>
            <person name="Wuster W."/>
            <person name="Woods A.E."/>
            <person name="Logan J.M."/>
            <person name="Harrison R.A."/>
            <person name="Castoe T.A."/>
            <person name="de Koning A.P."/>
            <person name="Pollock D.D."/>
            <person name="Yandell M."/>
            <person name="Calderon D."/>
            <person name="Renjifo C."/>
            <person name="Currier R.B."/>
            <person name="Salgado D."/>
            <person name="Pla D."/>
            <person name="Sanz L."/>
            <person name="Hyder A.S."/>
            <person name="Ribeiro J.M."/>
            <person name="Arntzen J.W."/>
            <person name="van den Thillart G.E."/>
            <person name="Boetzer M."/>
            <person name="Pirovano W."/>
            <person name="Dirks R.P."/>
            <person name="Spaink H.P."/>
            <person name="Duboule D."/>
            <person name="McGlinn E."/>
            <person name="Kini R.M."/>
            <person name="Richardson M.K."/>
        </authorList>
    </citation>
    <scope>NUCLEOTIDE SEQUENCE</scope>
    <source>
        <tissue evidence="9">Blood</tissue>
    </source>
</reference>
<evidence type="ECO:0000256" key="1">
    <source>
        <dbReference type="ARBA" id="ARBA00022679"/>
    </source>
</evidence>
<dbReference type="InterPro" id="IPR029703">
    <property type="entry name" value="POL2"/>
</dbReference>
<accession>V8NFU1</accession>
<keyword evidence="3 6" id="KW-0235">DNA replication</keyword>
<proteinExistence type="inferred from homology"/>
<comment type="similarity">
    <text evidence="6">Belongs to the DNA polymerase type-B family.</text>
</comment>
<keyword evidence="6" id="KW-0004">4Fe-4S</keyword>
<dbReference type="PANTHER" id="PTHR10670">
    <property type="entry name" value="DNA POLYMERASE EPSILON CATALYTIC SUBUNIT A"/>
    <property type="match status" value="1"/>
</dbReference>
<dbReference type="GO" id="GO:0008622">
    <property type="term" value="C:epsilon DNA polymerase complex"/>
    <property type="evidence" value="ECO:0007669"/>
    <property type="project" value="InterPro"/>
</dbReference>
<dbReference type="Proteomes" id="UP000018936">
    <property type="component" value="Unassembled WGS sequence"/>
</dbReference>
<dbReference type="OrthoDB" id="10060449at2759"/>
<keyword evidence="6" id="KW-0539">Nucleus</keyword>
<comment type="cofactor">
    <cofactor evidence="6">
        <name>[4Fe-4S] cluster</name>
        <dbReference type="ChEBI" id="CHEBI:49883"/>
    </cofactor>
</comment>
<keyword evidence="6" id="KW-0411">Iron-sulfur</keyword>
<organism evidence="9 10">
    <name type="scientific">Ophiophagus hannah</name>
    <name type="common">King cobra</name>
    <name type="synonym">Naja hannah</name>
    <dbReference type="NCBI Taxonomy" id="8665"/>
    <lineage>
        <taxon>Eukaryota</taxon>
        <taxon>Metazoa</taxon>
        <taxon>Chordata</taxon>
        <taxon>Craniata</taxon>
        <taxon>Vertebrata</taxon>
        <taxon>Euteleostomi</taxon>
        <taxon>Lepidosauria</taxon>
        <taxon>Squamata</taxon>
        <taxon>Bifurcata</taxon>
        <taxon>Unidentata</taxon>
        <taxon>Episquamata</taxon>
        <taxon>Toxicofera</taxon>
        <taxon>Serpentes</taxon>
        <taxon>Colubroidea</taxon>
        <taxon>Elapidae</taxon>
        <taxon>Elapinae</taxon>
        <taxon>Ophiophagus</taxon>
    </lineage>
</organism>
<feature type="region of interest" description="Disordered" evidence="7">
    <location>
        <begin position="255"/>
        <end position="276"/>
    </location>
</feature>
<comment type="subcellular location">
    <subcellularLocation>
        <location evidence="6">Nucleus</location>
    </subcellularLocation>
</comment>
<keyword evidence="2 6" id="KW-0548">Nucleotidyltransferase</keyword>
<keyword evidence="6" id="KW-0408">Iron</keyword>
<evidence type="ECO:0000313" key="10">
    <source>
        <dbReference type="Proteomes" id="UP000018936"/>
    </source>
</evidence>
<dbReference type="AlphaFoldDB" id="V8NFU1"/>
<keyword evidence="5 6" id="KW-0238">DNA-binding</keyword>
<dbReference type="GO" id="GO:0051539">
    <property type="term" value="F:4 iron, 4 sulfur cluster binding"/>
    <property type="evidence" value="ECO:0007669"/>
    <property type="project" value="UniProtKB-KW"/>
</dbReference>
<comment type="catalytic activity">
    <reaction evidence="6">
        <text>DNA(n) + a 2'-deoxyribonucleoside 5'-triphosphate = DNA(n+1) + diphosphate</text>
        <dbReference type="Rhea" id="RHEA:22508"/>
        <dbReference type="Rhea" id="RHEA-COMP:17339"/>
        <dbReference type="Rhea" id="RHEA-COMP:17340"/>
        <dbReference type="ChEBI" id="CHEBI:33019"/>
        <dbReference type="ChEBI" id="CHEBI:61560"/>
        <dbReference type="ChEBI" id="CHEBI:173112"/>
        <dbReference type="EC" id="2.7.7.7"/>
    </reaction>
</comment>
<dbReference type="GO" id="GO:0006297">
    <property type="term" value="P:nucleotide-excision repair, DNA gap filling"/>
    <property type="evidence" value="ECO:0007669"/>
    <property type="project" value="TreeGrafter"/>
</dbReference>
<dbReference type="EC" id="2.7.7.7" evidence="6"/>
<dbReference type="GO" id="GO:0006287">
    <property type="term" value="P:base-excision repair, gap-filling"/>
    <property type="evidence" value="ECO:0007669"/>
    <property type="project" value="TreeGrafter"/>
</dbReference>
<evidence type="ECO:0000256" key="7">
    <source>
        <dbReference type="SAM" id="MobiDB-lite"/>
    </source>
</evidence>
<name>V8NFU1_OPHHA</name>
<comment type="function">
    <text evidence="6">DNA polymerase II participates in chromosomal DNA replication.</text>
</comment>
<evidence type="ECO:0000256" key="3">
    <source>
        <dbReference type="ARBA" id="ARBA00022705"/>
    </source>
</evidence>
<sequence length="457" mass="51559">MGGKEADDSRLVMEFDERASVEINNPGCYSTVCVELDIQNLAVNTILQSHRINDMEGASSLCISFDVIQQASLEDMITGNQAASVPASYDETALCSNTFRILKSLVVGWVKEITQYHNVYADNQVIHFYRWLRSPTSLLYDPALHRMLHGMMKKLFLQLVAEFKRLGSVVIYANFNRIILCTKKRHIEDALAYVEYITNRTLPLVGNFLFLLLGVFAVDGPNQLRWDQGPRAVRDPRRRAYIVAVHHSIKEEMQRSVSGGTPVRRRASSQASQEAVGETGTMPGAIVFSQEYVSNELTQSFFTITQKIQKKVTGSRHSAELSEMFPSLPGSHLTLNNPALEFIKHVCQDDTLLPSWLCSNCQSQYDSDAIEMALVEALQKKLMAFTLQDLVCLKCKGIKDTHMPVYCSCAGDFDLLLPTKSFLDHLKVFQGIARHYKMAHLLENVQWLLQMNPQLLS</sequence>